<dbReference type="RefSeq" id="WP_322911840.1">
    <property type="nucleotide sequence ID" value="NZ_JAXBCZ010000001.1"/>
</dbReference>
<proteinExistence type="predicted"/>
<feature type="transmembrane region" description="Helical" evidence="1">
    <location>
        <begin position="387"/>
        <end position="404"/>
    </location>
</feature>
<evidence type="ECO:0000313" key="2">
    <source>
        <dbReference type="EMBL" id="MEA1304474.1"/>
    </source>
</evidence>
<feature type="transmembrane region" description="Helical" evidence="1">
    <location>
        <begin position="484"/>
        <end position="503"/>
    </location>
</feature>
<keyword evidence="1" id="KW-0472">Membrane</keyword>
<dbReference type="AlphaFoldDB" id="A0AAW9KUQ2"/>
<comment type="caution">
    <text evidence="2">The sequence shown here is derived from an EMBL/GenBank/DDBJ whole genome shotgun (WGS) entry which is preliminary data.</text>
</comment>
<sequence>MSIYQLDYYRNILLKLLGETTGEILTSCQYYYAISIDDSWIRRKVETIEFETERTLKRQLTLDIDYDRVNGMRRMFGQRGDNCYLPLPSDLDRTPLLSADIECNGTNISIAKRAENATIGAARLIGRITYDLLNNYPNEPHNWHWVLPFLTWLIAFESNTELYSIDVRAQSLKEADILPDKVAKVFYQDDIFDEYLKYQKVYSLAVVIPCNSQHEDDVHSKTINDRIGIVKLVRFESIDSSLARSQRGHPLITFSGIEYMVGLPLFGRGLRGCHARIICPKGMIIDSVEIRCGSDIFPVKRVPGDGASSKYWSPHYGYSDLDNQENAPTTANGATLEMIYNRKCVELHDRGLPSVKNVRAELSESDSHMEDMVWQVRLNFSSRRSRFLIPTLALLTCTLFSLYTNMQRAIWLMNNGQDNHTVDTSATLSTLGLPLLLGLLVAGEEHMILSRTLAGVRTIVGIATVTFILAACGLNANVQGGKMAFLYWAAMSCGILALSYVLWHIVRIQVFRCNQFEDIRSEFSYTYHSHIDLSIALLYWSQAPKLLMSISAFVIRIKGRVLTLLDKQCRKCLWPLFLECLLGFRYGSDE</sequence>
<evidence type="ECO:0000313" key="3">
    <source>
        <dbReference type="Proteomes" id="UP001289581"/>
    </source>
</evidence>
<dbReference type="Proteomes" id="UP001289581">
    <property type="component" value="Unassembled WGS sequence"/>
</dbReference>
<feature type="transmembrane region" description="Helical" evidence="1">
    <location>
        <begin position="424"/>
        <end position="442"/>
    </location>
</feature>
<gene>
    <name evidence="2" type="ORF">QU665_05215</name>
</gene>
<evidence type="ECO:0000256" key="1">
    <source>
        <dbReference type="SAM" id="Phobius"/>
    </source>
</evidence>
<name>A0AAW9KUQ2_9ACTO</name>
<keyword evidence="3" id="KW-1185">Reference proteome</keyword>
<accession>A0AAW9KUQ2</accession>
<protein>
    <submittedName>
        <fullName evidence="2">Uncharacterized protein</fullName>
    </submittedName>
</protein>
<dbReference type="EMBL" id="JAXBCZ010000001">
    <property type="protein sequence ID" value="MEA1304474.1"/>
    <property type="molecule type" value="Genomic_DNA"/>
</dbReference>
<organism evidence="2 3">
    <name type="scientific">Actinomyces oris</name>
    <dbReference type="NCBI Taxonomy" id="544580"/>
    <lineage>
        <taxon>Bacteria</taxon>
        <taxon>Bacillati</taxon>
        <taxon>Actinomycetota</taxon>
        <taxon>Actinomycetes</taxon>
        <taxon>Actinomycetales</taxon>
        <taxon>Actinomycetaceae</taxon>
        <taxon>Actinomyces</taxon>
    </lineage>
</organism>
<keyword evidence="1" id="KW-1133">Transmembrane helix</keyword>
<reference evidence="2 3" key="1">
    <citation type="submission" date="2023-06" db="EMBL/GenBank/DDBJ databases">
        <title>Actinomyces orist ORNL 0101 HMT-893 genome.</title>
        <authorList>
            <person name="Johnston C.D."/>
            <person name="Chen T."/>
            <person name="Dewhirst F.E."/>
        </authorList>
    </citation>
    <scope>NUCLEOTIDE SEQUENCE [LARGE SCALE GENOMIC DNA]</scope>
    <source>
        <strain evidence="2 3">ORNL 0101</strain>
    </source>
</reference>
<feature type="transmembrane region" description="Helical" evidence="1">
    <location>
        <begin position="454"/>
        <end position="478"/>
    </location>
</feature>
<keyword evidence="1" id="KW-0812">Transmembrane</keyword>